<reference evidence="2 3" key="1">
    <citation type="journal article" date="2011" name="Proc. Natl. Acad. Sci. U.S.A.">
        <title>Evolutionary erosion of yeast sex chromosomes by mating-type switching accidents.</title>
        <authorList>
            <person name="Gordon J.L."/>
            <person name="Armisen D."/>
            <person name="Proux-Wera E."/>
            <person name="Oheigeartaigh S.S."/>
            <person name="Byrne K.P."/>
            <person name="Wolfe K.H."/>
        </authorList>
    </citation>
    <scope>NUCLEOTIDE SEQUENCE [LARGE SCALE GENOMIC DNA]</scope>
    <source>
        <strain evidence="3">ATCC 24235 / CBS 4417 / NBRC 1672 / NRRL Y-8282 / UCD 70-5</strain>
    </source>
</reference>
<keyword evidence="3" id="KW-1185">Reference proteome</keyword>
<name>G8BPQ5_TETPH</name>
<dbReference type="EMBL" id="HE612857">
    <property type="protein sequence ID" value="CCE61986.1"/>
    <property type="molecule type" value="Genomic_DNA"/>
</dbReference>
<dbReference type="GeneID" id="11535152"/>
<keyword evidence="1" id="KW-0812">Transmembrane</keyword>
<gene>
    <name evidence="2" type="primary">TPHA0B03140</name>
    <name evidence="2" type="ordered locus">TPHA_0B03140</name>
</gene>
<accession>G8BPQ5</accession>
<dbReference type="GO" id="GO:0001401">
    <property type="term" value="C:SAM complex"/>
    <property type="evidence" value="ECO:0007669"/>
    <property type="project" value="EnsemblFungi"/>
</dbReference>
<keyword evidence="1" id="KW-0472">Membrane</keyword>
<dbReference type="KEGG" id="tpf:TPHA_0B03140"/>
<dbReference type="AlphaFoldDB" id="G8BPQ5"/>
<keyword evidence="1" id="KW-1133">Transmembrane helix</keyword>
<dbReference type="eggNOG" id="ENOG502SBQD">
    <property type="taxonomic scope" value="Eukaryota"/>
</dbReference>
<dbReference type="HOGENOM" id="CLU_3088968_0_0_1"/>
<dbReference type="OrthoDB" id="2122015at2759"/>
<protein>
    <submittedName>
        <fullName evidence="2">Uncharacterized protein</fullName>
    </submittedName>
</protein>
<dbReference type="Proteomes" id="UP000005666">
    <property type="component" value="Chromosome 2"/>
</dbReference>
<feature type="transmembrane region" description="Helical" evidence="1">
    <location>
        <begin position="28"/>
        <end position="50"/>
    </location>
</feature>
<evidence type="ECO:0000256" key="1">
    <source>
        <dbReference type="SAM" id="Phobius"/>
    </source>
</evidence>
<evidence type="ECO:0000313" key="3">
    <source>
        <dbReference type="Proteomes" id="UP000005666"/>
    </source>
</evidence>
<proteinExistence type="predicted"/>
<dbReference type="GO" id="GO:0070096">
    <property type="term" value="P:mitochondrial outer membrane translocase complex assembly"/>
    <property type="evidence" value="ECO:0007669"/>
    <property type="project" value="EnsemblFungi"/>
</dbReference>
<organism evidence="2 3">
    <name type="scientific">Tetrapisispora phaffii (strain ATCC 24235 / CBS 4417 / NBRC 1672 / NRRL Y-8282 / UCD 70-5)</name>
    <name type="common">Yeast</name>
    <name type="synonym">Fabospora phaffii</name>
    <dbReference type="NCBI Taxonomy" id="1071381"/>
    <lineage>
        <taxon>Eukaryota</taxon>
        <taxon>Fungi</taxon>
        <taxon>Dikarya</taxon>
        <taxon>Ascomycota</taxon>
        <taxon>Saccharomycotina</taxon>
        <taxon>Saccharomycetes</taxon>
        <taxon>Saccharomycetales</taxon>
        <taxon>Saccharomycetaceae</taxon>
        <taxon>Tetrapisispora</taxon>
    </lineage>
</organism>
<sequence>MTSFFHQIKNIFVESHSPYQQILLSRKAFFQFIGFLGGCVIITVATQSTYLD</sequence>
<dbReference type="InterPro" id="IPR035195">
    <property type="entry name" value="Emr1"/>
</dbReference>
<dbReference type="OMA" id="NIFVESH"/>
<evidence type="ECO:0000313" key="2">
    <source>
        <dbReference type="EMBL" id="CCE61986.1"/>
    </source>
</evidence>
<dbReference type="RefSeq" id="XP_003684420.1">
    <property type="nucleotide sequence ID" value="XM_003684372.1"/>
</dbReference>
<dbReference type="Pfam" id="PF17237">
    <property type="entry name" value="Emr1"/>
    <property type="match status" value="1"/>
</dbReference>